<evidence type="ECO:0000313" key="3">
    <source>
        <dbReference type="Proteomes" id="UP000441162"/>
    </source>
</evidence>
<name>A0A6A1I7S9_9BACT</name>
<organism evidence="2 3">
    <name type="scientific">Phocaeicola dorei</name>
    <dbReference type="NCBI Taxonomy" id="357276"/>
    <lineage>
        <taxon>Bacteria</taxon>
        <taxon>Pseudomonadati</taxon>
        <taxon>Bacteroidota</taxon>
        <taxon>Bacteroidia</taxon>
        <taxon>Bacteroidales</taxon>
        <taxon>Bacteroidaceae</taxon>
        <taxon>Phocaeicola</taxon>
    </lineage>
</organism>
<evidence type="ECO:0008006" key="4">
    <source>
        <dbReference type="Google" id="ProtNLM"/>
    </source>
</evidence>
<gene>
    <name evidence="2" type="ORF">F2Y51_24580</name>
</gene>
<keyword evidence="1" id="KW-0732">Signal</keyword>
<accession>A0A6A1I7S9</accession>
<feature type="chain" id="PRO_5025577605" description="DUF4374 domain-containing protein" evidence="1">
    <location>
        <begin position="23"/>
        <end position="394"/>
    </location>
</feature>
<reference evidence="2 3" key="1">
    <citation type="journal article" date="2019" name="Nat. Med.">
        <title>A library of human gut bacterial isolates paired with longitudinal multiomics data enables mechanistic microbiome research.</title>
        <authorList>
            <person name="Poyet M."/>
            <person name="Groussin M."/>
            <person name="Gibbons S.M."/>
            <person name="Avila-Pacheco J."/>
            <person name="Jiang X."/>
            <person name="Kearney S.M."/>
            <person name="Perrotta A.R."/>
            <person name="Berdy B."/>
            <person name="Zhao S."/>
            <person name="Lieberman T.D."/>
            <person name="Swanson P.K."/>
            <person name="Smith M."/>
            <person name="Roesemann S."/>
            <person name="Alexander J.E."/>
            <person name="Rich S.A."/>
            <person name="Livny J."/>
            <person name="Vlamakis H."/>
            <person name="Clish C."/>
            <person name="Bullock K."/>
            <person name="Deik A."/>
            <person name="Scott J."/>
            <person name="Pierce K.A."/>
            <person name="Xavier R.J."/>
            <person name="Alm E.J."/>
        </authorList>
    </citation>
    <scope>NUCLEOTIDE SEQUENCE [LARGE SCALE GENOMIC DNA]</scope>
    <source>
        <strain evidence="2 3">BIOML-A4</strain>
    </source>
</reference>
<evidence type="ECO:0000256" key="1">
    <source>
        <dbReference type="SAM" id="SignalP"/>
    </source>
</evidence>
<sequence length="394" mass="43262">MNKKFSTFLAGVALLSAMSANAQNLTNVPVGDDAAKVAKLDEAARKGVYQIRDKAGQTLVIENGKYAFKTVGSLTDLKASLWCVKVTEEGSGKEPIYDFFNKATGETLAVSDLDASAIKAGTFATTDSLTVGESFGGWAFSSTYATTLLDNQPMYTYYEPDYVLLLTKGTNNGLQAKRVLARDIRQNATSNNAVELTLFNAGTYVLSASEINEYVKDNKFVLTFDKDANADVNPFSTTQFVAKGVADKKDSNTARNFVFVTSKEDVNQYLKVDTAANGVGIQFLKFGWTDESKEPSKDVENSSLADQHKFLFTYRPSTDSLYIQVMQARYKNEKTPEKYWNQVTNIIDYGTTYHDIFYAGDEVGGPVGADSLFVKLQNFTVADRIATIGLKPIN</sequence>
<feature type="signal peptide" evidence="1">
    <location>
        <begin position="1"/>
        <end position="22"/>
    </location>
</feature>
<protein>
    <recommendedName>
        <fullName evidence="4">DUF4374 domain-containing protein</fullName>
    </recommendedName>
</protein>
<feature type="non-terminal residue" evidence="2">
    <location>
        <position position="394"/>
    </location>
</feature>
<comment type="caution">
    <text evidence="2">The sequence shown here is derived from an EMBL/GenBank/DDBJ whole genome shotgun (WGS) entry which is preliminary data.</text>
</comment>
<evidence type="ECO:0000313" key="2">
    <source>
        <dbReference type="EMBL" id="KAA5398718.1"/>
    </source>
</evidence>
<dbReference type="Proteomes" id="UP000441162">
    <property type="component" value="Unassembled WGS sequence"/>
</dbReference>
<dbReference type="EMBL" id="VVZA01000114">
    <property type="protein sequence ID" value="KAA5398718.1"/>
    <property type="molecule type" value="Genomic_DNA"/>
</dbReference>
<dbReference type="AlphaFoldDB" id="A0A6A1I7S9"/>
<proteinExistence type="predicted"/>